<evidence type="ECO:0000313" key="4">
    <source>
        <dbReference type="Proteomes" id="UP000092650"/>
    </source>
</evidence>
<proteinExistence type="predicted"/>
<dbReference type="Proteomes" id="UP000092650">
    <property type="component" value="Chromosome"/>
</dbReference>
<accession>A0A1C7E7S6</accession>
<evidence type="ECO:0000313" key="3">
    <source>
        <dbReference type="EMBL" id="ANU20034.1"/>
    </source>
</evidence>
<dbReference type="InterPro" id="IPR050807">
    <property type="entry name" value="TransReg_Diox_bact_type"/>
</dbReference>
<evidence type="ECO:0000259" key="2">
    <source>
        <dbReference type="PROSITE" id="PS50943"/>
    </source>
</evidence>
<dbReference type="KEGG" id="ppla:BBI15_07325"/>
<name>A0A1C7E7S6_9BACL</name>
<keyword evidence="1" id="KW-0238">DNA-binding</keyword>
<dbReference type="OrthoDB" id="2322940at2"/>
<reference evidence="3" key="1">
    <citation type="submission" date="2016-10" db="EMBL/GenBank/DDBJ databases">
        <authorList>
            <person name="See-Too W.S."/>
        </authorList>
    </citation>
    <scope>NUCLEOTIDE SEQUENCE [LARGE SCALE GENOMIC DNA]</scope>
    <source>
        <strain evidence="3">DSM 23997</strain>
    </source>
</reference>
<dbReference type="GO" id="GO:0003677">
    <property type="term" value="F:DNA binding"/>
    <property type="evidence" value="ECO:0007669"/>
    <property type="project" value="UniProtKB-KW"/>
</dbReference>
<dbReference type="SUPFAM" id="SSF47413">
    <property type="entry name" value="lambda repressor-like DNA-binding domains"/>
    <property type="match status" value="1"/>
</dbReference>
<dbReference type="GO" id="GO:0003700">
    <property type="term" value="F:DNA-binding transcription factor activity"/>
    <property type="evidence" value="ECO:0007669"/>
    <property type="project" value="TreeGrafter"/>
</dbReference>
<dbReference type="InterPro" id="IPR010982">
    <property type="entry name" value="Lambda_DNA-bd_dom_sf"/>
</dbReference>
<dbReference type="PANTHER" id="PTHR46797">
    <property type="entry name" value="HTH-TYPE TRANSCRIPTIONAL REGULATOR"/>
    <property type="match status" value="1"/>
</dbReference>
<dbReference type="SMART" id="SM00530">
    <property type="entry name" value="HTH_XRE"/>
    <property type="match status" value="1"/>
</dbReference>
<dbReference type="PROSITE" id="PS50943">
    <property type="entry name" value="HTH_CROC1"/>
    <property type="match status" value="1"/>
</dbReference>
<dbReference type="EMBL" id="CP016539">
    <property type="protein sequence ID" value="ANU20034.1"/>
    <property type="molecule type" value="Genomic_DNA"/>
</dbReference>
<feature type="domain" description="HTH cro/C1-type" evidence="2">
    <location>
        <begin position="30"/>
        <end position="84"/>
    </location>
</feature>
<organism evidence="3 4">
    <name type="scientific">Planococcus plakortidis</name>
    <dbReference type="NCBI Taxonomy" id="1038856"/>
    <lineage>
        <taxon>Bacteria</taxon>
        <taxon>Bacillati</taxon>
        <taxon>Bacillota</taxon>
        <taxon>Bacilli</taxon>
        <taxon>Bacillales</taxon>
        <taxon>Caryophanaceae</taxon>
        <taxon>Planococcus</taxon>
    </lineage>
</organism>
<dbReference type="PANTHER" id="PTHR46797:SF1">
    <property type="entry name" value="METHYLPHOSPHONATE SYNTHASE"/>
    <property type="match status" value="1"/>
</dbReference>
<keyword evidence="4" id="KW-1185">Reference proteome</keyword>
<dbReference type="CDD" id="cd00093">
    <property type="entry name" value="HTH_XRE"/>
    <property type="match status" value="1"/>
</dbReference>
<dbReference type="InterPro" id="IPR001387">
    <property type="entry name" value="Cro/C1-type_HTH"/>
</dbReference>
<dbReference type="GO" id="GO:0005829">
    <property type="term" value="C:cytosol"/>
    <property type="evidence" value="ECO:0007669"/>
    <property type="project" value="TreeGrafter"/>
</dbReference>
<evidence type="ECO:0000256" key="1">
    <source>
        <dbReference type="ARBA" id="ARBA00023125"/>
    </source>
</evidence>
<dbReference type="STRING" id="1038856.BBI15_07325"/>
<gene>
    <name evidence="3" type="ORF">BBI15_07325</name>
</gene>
<protein>
    <submittedName>
        <fullName evidence="3">Transcriptional regulator</fullName>
    </submittedName>
</protein>
<dbReference type="Gene3D" id="1.10.260.40">
    <property type="entry name" value="lambda repressor-like DNA-binding domains"/>
    <property type="match status" value="1"/>
</dbReference>
<dbReference type="RefSeq" id="WP_068869760.1">
    <property type="nucleotide sequence ID" value="NZ_CP016539.2"/>
</dbReference>
<sequence length="90" mass="9879">MDAFLKKAEGVLGTEKVKELKREAYVAAQIKTKRKELGWSQQQLADRTGLQKSTIGRIEAGLNSPTIETIGLIAEELGEDIIIPGKKETV</sequence>
<dbReference type="Pfam" id="PF01381">
    <property type="entry name" value="HTH_3"/>
    <property type="match status" value="1"/>
</dbReference>
<dbReference type="AlphaFoldDB" id="A0A1C7E7S6"/>